<dbReference type="GO" id="GO:0051536">
    <property type="term" value="F:iron-sulfur cluster binding"/>
    <property type="evidence" value="ECO:0007669"/>
    <property type="project" value="UniProtKB-KW"/>
</dbReference>
<dbReference type="PIRSF" id="PIRSF005572">
    <property type="entry name" value="NifS"/>
    <property type="match status" value="1"/>
</dbReference>
<evidence type="ECO:0000259" key="10">
    <source>
        <dbReference type="Pfam" id="PF00266"/>
    </source>
</evidence>
<dbReference type="InterPro" id="IPR015424">
    <property type="entry name" value="PyrdxlP-dep_Trfase"/>
</dbReference>
<dbReference type="Proteomes" id="UP000433406">
    <property type="component" value="Unassembled WGS sequence"/>
</dbReference>
<evidence type="ECO:0000256" key="4">
    <source>
        <dbReference type="ARBA" id="ARBA00022723"/>
    </source>
</evidence>
<name>A0A6I3JBI7_9ACTN</name>
<keyword evidence="7" id="KW-0411">Iron-sulfur</keyword>
<proteinExistence type="inferred from homology"/>
<keyword evidence="12" id="KW-1185">Reference proteome</keyword>
<evidence type="ECO:0000256" key="1">
    <source>
        <dbReference type="ARBA" id="ARBA00001933"/>
    </source>
</evidence>
<dbReference type="Gene3D" id="3.90.1150.10">
    <property type="entry name" value="Aspartate Aminotransferase, domain 1"/>
    <property type="match status" value="1"/>
</dbReference>
<evidence type="ECO:0000256" key="9">
    <source>
        <dbReference type="SAM" id="MobiDB-lite"/>
    </source>
</evidence>
<dbReference type="InterPro" id="IPR016454">
    <property type="entry name" value="Cysteine_dSase"/>
</dbReference>
<comment type="catalytic activity">
    <reaction evidence="8">
        <text>(sulfur carrier)-H + L-cysteine = (sulfur carrier)-SH + L-alanine</text>
        <dbReference type="Rhea" id="RHEA:43892"/>
        <dbReference type="Rhea" id="RHEA-COMP:14737"/>
        <dbReference type="Rhea" id="RHEA-COMP:14739"/>
        <dbReference type="ChEBI" id="CHEBI:29917"/>
        <dbReference type="ChEBI" id="CHEBI:35235"/>
        <dbReference type="ChEBI" id="CHEBI:57972"/>
        <dbReference type="ChEBI" id="CHEBI:64428"/>
        <dbReference type="EC" id="2.8.1.7"/>
    </reaction>
</comment>
<dbReference type="PANTHER" id="PTHR11601">
    <property type="entry name" value="CYSTEINE DESULFURYLASE FAMILY MEMBER"/>
    <property type="match status" value="1"/>
</dbReference>
<evidence type="ECO:0000256" key="2">
    <source>
        <dbReference type="ARBA" id="ARBA00006490"/>
    </source>
</evidence>
<dbReference type="EMBL" id="WLCI01000011">
    <property type="protein sequence ID" value="MTB95516.1"/>
    <property type="molecule type" value="Genomic_DNA"/>
</dbReference>
<comment type="similarity">
    <text evidence="2">Belongs to the class-V pyridoxal-phosphate-dependent aminotransferase family. NifS/IscS subfamily.</text>
</comment>
<dbReference type="Gene3D" id="3.40.640.10">
    <property type="entry name" value="Type I PLP-dependent aspartate aminotransferase-like (Major domain)"/>
    <property type="match status" value="1"/>
</dbReference>
<dbReference type="InterPro" id="IPR000192">
    <property type="entry name" value="Aminotrans_V_dom"/>
</dbReference>
<evidence type="ECO:0000256" key="6">
    <source>
        <dbReference type="ARBA" id="ARBA00023004"/>
    </source>
</evidence>
<feature type="domain" description="Aminotransferase class V" evidence="10">
    <location>
        <begin position="17"/>
        <end position="369"/>
    </location>
</feature>
<feature type="region of interest" description="Disordered" evidence="9">
    <location>
        <begin position="1"/>
        <end position="21"/>
    </location>
</feature>
<keyword evidence="11" id="KW-0032">Aminotransferase</keyword>
<evidence type="ECO:0000256" key="8">
    <source>
        <dbReference type="ARBA" id="ARBA00050776"/>
    </source>
</evidence>
<evidence type="ECO:0000256" key="7">
    <source>
        <dbReference type="ARBA" id="ARBA00023014"/>
    </source>
</evidence>
<keyword evidence="6" id="KW-0408">Iron</keyword>
<dbReference type="GO" id="GO:0031071">
    <property type="term" value="F:cysteine desulfurase activity"/>
    <property type="evidence" value="ECO:0007669"/>
    <property type="project" value="UniProtKB-EC"/>
</dbReference>
<evidence type="ECO:0000256" key="5">
    <source>
        <dbReference type="ARBA" id="ARBA00022898"/>
    </source>
</evidence>
<keyword evidence="5" id="KW-0663">Pyridoxal phosphate</keyword>
<dbReference type="Pfam" id="PF00266">
    <property type="entry name" value="Aminotran_5"/>
    <property type="match status" value="1"/>
</dbReference>
<accession>A0A6I3JBI7</accession>
<feature type="compositionally biased region" description="Gly residues" evidence="9">
    <location>
        <begin position="8"/>
        <end position="17"/>
    </location>
</feature>
<evidence type="ECO:0000313" key="12">
    <source>
        <dbReference type="Proteomes" id="UP000433406"/>
    </source>
</evidence>
<sequence length="386" mass="39400">MTPPPGSTGAGPGGGGYLDAASAEPLHPAARETFLAALDQGYADPRRLHRAARSARLLLDNAREVVADCLGTRPDEVTFTASGTDAVHRGLLGLRAGRARHGDAIVHSAVEHSTLLHAAAWVPGDHVAVEVDRWGRVSPDDVAHAAAADGVAVAAVQAANHEVGTVQPVAEVAAALEGSGVPLFVDACASAGRLALPGGWDAAAASAHKWGGPAGVGVLLVRKGARWRNPFPGDDRVDERATGFENVPAALAAAAALQAVVAERDEVGRRQAALVDRIRAAAAALPDTEVVGDPVARLPHLVTFSCLYVDGEALVHGLDRRGHGVASGSACTAATLEPSHVLAAMGALTHGNVRVSLTRATTETEVEAFLTALPEVVAAIRAEVGL</sequence>
<keyword evidence="4" id="KW-0479">Metal-binding</keyword>
<dbReference type="InterPro" id="IPR015422">
    <property type="entry name" value="PyrdxlP-dep_Trfase_small"/>
</dbReference>
<dbReference type="SUPFAM" id="SSF53383">
    <property type="entry name" value="PLP-dependent transferases"/>
    <property type="match status" value="1"/>
</dbReference>
<dbReference type="InterPro" id="IPR015421">
    <property type="entry name" value="PyrdxlP-dep_Trfase_major"/>
</dbReference>
<comment type="caution">
    <text evidence="11">The sequence shown here is derived from an EMBL/GenBank/DDBJ whole genome shotgun (WGS) entry which is preliminary data.</text>
</comment>
<keyword evidence="3 11" id="KW-0808">Transferase</keyword>
<dbReference type="AlphaFoldDB" id="A0A6I3JBI7"/>
<evidence type="ECO:0000313" key="11">
    <source>
        <dbReference type="EMBL" id="MTB95516.1"/>
    </source>
</evidence>
<dbReference type="PANTHER" id="PTHR11601:SF34">
    <property type="entry name" value="CYSTEINE DESULFURASE"/>
    <property type="match status" value="1"/>
</dbReference>
<organism evidence="11 12">
    <name type="scientific">Nocardioides marmotae</name>
    <dbReference type="NCBI Taxonomy" id="2663857"/>
    <lineage>
        <taxon>Bacteria</taxon>
        <taxon>Bacillati</taxon>
        <taxon>Actinomycetota</taxon>
        <taxon>Actinomycetes</taxon>
        <taxon>Propionibacteriales</taxon>
        <taxon>Nocardioidaceae</taxon>
        <taxon>Nocardioides</taxon>
    </lineage>
</organism>
<reference evidence="11 12" key="1">
    <citation type="submission" date="2019-10" db="EMBL/GenBank/DDBJ databases">
        <title>Nocardioides novel species isolated from the excrement of Marmot.</title>
        <authorList>
            <person name="Zhang G."/>
        </authorList>
    </citation>
    <scope>NUCLEOTIDE SEQUENCE [LARGE SCALE GENOMIC DNA]</scope>
    <source>
        <strain evidence="12">zg-579</strain>
    </source>
</reference>
<gene>
    <name evidence="11" type="ORF">GGQ22_10510</name>
</gene>
<evidence type="ECO:0000256" key="3">
    <source>
        <dbReference type="ARBA" id="ARBA00022679"/>
    </source>
</evidence>
<dbReference type="GO" id="GO:0008483">
    <property type="term" value="F:transaminase activity"/>
    <property type="evidence" value="ECO:0007669"/>
    <property type="project" value="UniProtKB-KW"/>
</dbReference>
<comment type="cofactor">
    <cofactor evidence="1">
        <name>pyridoxal 5'-phosphate</name>
        <dbReference type="ChEBI" id="CHEBI:597326"/>
    </cofactor>
</comment>
<protein>
    <submittedName>
        <fullName evidence="11">Aminotransferase class V-fold PLP-dependent enzyme</fullName>
    </submittedName>
</protein>
<dbReference type="GO" id="GO:0046872">
    <property type="term" value="F:metal ion binding"/>
    <property type="evidence" value="ECO:0007669"/>
    <property type="project" value="UniProtKB-KW"/>
</dbReference>